<feature type="compositionally biased region" description="Acidic residues" evidence="1">
    <location>
        <begin position="1"/>
        <end position="25"/>
    </location>
</feature>
<feature type="region of interest" description="Disordered" evidence="1">
    <location>
        <begin position="1"/>
        <end position="27"/>
    </location>
</feature>
<dbReference type="AlphaFoldDB" id="A0A8S2XZN2"/>
<evidence type="ECO:0000313" key="3">
    <source>
        <dbReference type="EMBL" id="CAF4523495.1"/>
    </source>
</evidence>
<gene>
    <name evidence="2" type="ORF">OVA965_LOCUS45375</name>
    <name evidence="3" type="ORF">TMI583_LOCUS48811</name>
</gene>
<dbReference type="Proteomes" id="UP000677228">
    <property type="component" value="Unassembled WGS sequence"/>
</dbReference>
<dbReference type="EMBL" id="CAJNOK010071000">
    <property type="protein sequence ID" value="CAF1663008.1"/>
    <property type="molecule type" value="Genomic_DNA"/>
</dbReference>
<proteinExistence type="predicted"/>
<evidence type="ECO:0000313" key="2">
    <source>
        <dbReference type="EMBL" id="CAF1663008.1"/>
    </source>
</evidence>
<dbReference type="Proteomes" id="UP000682733">
    <property type="component" value="Unassembled WGS sequence"/>
</dbReference>
<name>A0A8S2XZN2_9BILA</name>
<dbReference type="EMBL" id="CAJOBA010102050">
    <property type="protein sequence ID" value="CAF4523495.1"/>
    <property type="molecule type" value="Genomic_DNA"/>
</dbReference>
<organism evidence="3 4">
    <name type="scientific">Didymodactylos carnosus</name>
    <dbReference type="NCBI Taxonomy" id="1234261"/>
    <lineage>
        <taxon>Eukaryota</taxon>
        <taxon>Metazoa</taxon>
        <taxon>Spiralia</taxon>
        <taxon>Gnathifera</taxon>
        <taxon>Rotifera</taxon>
        <taxon>Eurotatoria</taxon>
        <taxon>Bdelloidea</taxon>
        <taxon>Philodinida</taxon>
        <taxon>Philodinidae</taxon>
        <taxon>Didymodactylos</taxon>
    </lineage>
</organism>
<feature type="non-terminal residue" evidence="3">
    <location>
        <position position="1"/>
    </location>
</feature>
<sequence length="122" mass="13676">MNDDDNDQQENISDEGIDEGSDETDSYTMSYLNTSSVSKEDLELMKAYYDESAGISTSPTLTAFIADGVDRLKLNLNATTSTQQFLSVDTKDDQTKFDTIYKNFQIVTKELENLISAYINVI</sequence>
<accession>A0A8S2XZN2</accession>
<reference evidence="3" key="1">
    <citation type="submission" date="2021-02" db="EMBL/GenBank/DDBJ databases">
        <authorList>
            <person name="Nowell W R."/>
        </authorList>
    </citation>
    <scope>NUCLEOTIDE SEQUENCE</scope>
</reference>
<protein>
    <submittedName>
        <fullName evidence="3">Uncharacterized protein</fullName>
    </submittedName>
</protein>
<evidence type="ECO:0000313" key="4">
    <source>
        <dbReference type="Proteomes" id="UP000682733"/>
    </source>
</evidence>
<comment type="caution">
    <text evidence="3">The sequence shown here is derived from an EMBL/GenBank/DDBJ whole genome shotgun (WGS) entry which is preliminary data.</text>
</comment>
<evidence type="ECO:0000256" key="1">
    <source>
        <dbReference type="SAM" id="MobiDB-lite"/>
    </source>
</evidence>